<reference evidence="6" key="2">
    <citation type="submission" date="2025-09" db="UniProtKB">
        <authorList>
            <consortium name="Ensembl"/>
        </authorList>
    </citation>
    <scope>IDENTIFICATION</scope>
</reference>
<dbReference type="GO" id="GO:0002177">
    <property type="term" value="C:manchette"/>
    <property type="evidence" value="ECO:0007669"/>
    <property type="project" value="Ensembl"/>
</dbReference>
<sequence length="443" mass="51212">MISGVTSAGQVIQNIRKEMKGCRCKALSVSSIILLTPRSLSLSHAVLVPLSKNMANKKMEIFSPLEAVQICAVLEDCLDQLAILGYIMPVSYEGRTDISNFEHLMSARSENRPTVPSESLKFTELGQQLQETSGDLKRANHLFSRAAKQIAVVFLLVLVGRQYASDVIAETLQEMQTSGTFQSLLQAVQREEERKTNFYTTIIRLGEEEGRKEIKSLQKWLQDVKKEKELELQNRNEMIAYLKDQLQEMKAKTDMESRYVKKDTELQVYQTQKKCSHAESDLFNEIETLRIKNDEEIRVHVEIENFLRQQQMKLEEKLEYWMEKYEKDTEAKQQELNTLKASKANDLAALQELAKQCQLFEQVIVEDRVEKEAARRKVEQDALELKSVKKVKGKVLPLYTVGKTKTKKKKKREKQQFKYCFCSAGDSACHYTQCNFDYRRFSL</sequence>
<evidence type="ECO:0000256" key="3">
    <source>
        <dbReference type="ARBA" id="ARBA00022490"/>
    </source>
</evidence>
<dbReference type="GO" id="GO:0015629">
    <property type="term" value="C:actin cytoskeleton"/>
    <property type="evidence" value="ECO:0007669"/>
    <property type="project" value="Ensembl"/>
</dbReference>
<dbReference type="InParanoid" id="A0A674HYY0"/>
<comment type="subcellular location">
    <subcellularLocation>
        <location evidence="2">Cell projection</location>
    </subcellularLocation>
    <subcellularLocation>
        <location evidence="1">Cytoplasm</location>
        <location evidence="1">Cytoskeleton</location>
    </subcellularLocation>
</comment>
<keyword evidence="7" id="KW-1185">Reference proteome</keyword>
<dbReference type="AlphaFoldDB" id="A0A674HYY0"/>
<dbReference type="GeneTree" id="ENSGT00730000111263"/>
<keyword evidence="5" id="KW-0966">Cell projection</keyword>
<organism evidence="6 7">
    <name type="scientific">Terrapene triunguis</name>
    <name type="common">Three-toed box turtle</name>
    <dbReference type="NCBI Taxonomy" id="2587831"/>
    <lineage>
        <taxon>Eukaryota</taxon>
        <taxon>Metazoa</taxon>
        <taxon>Chordata</taxon>
        <taxon>Craniata</taxon>
        <taxon>Vertebrata</taxon>
        <taxon>Euteleostomi</taxon>
        <taxon>Archelosauria</taxon>
        <taxon>Testudinata</taxon>
        <taxon>Testudines</taxon>
        <taxon>Cryptodira</taxon>
        <taxon>Durocryptodira</taxon>
        <taxon>Testudinoidea</taxon>
        <taxon>Emydidae</taxon>
        <taxon>Terrapene</taxon>
    </lineage>
</organism>
<evidence type="ECO:0000313" key="7">
    <source>
        <dbReference type="Proteomes" id="UP000472274"/>
    </source>
</evidence>
<proteinExistence type="predicted"/>
<evidence type="ECO:0000256" key="4">
    <source>
        <dbReference type="ARBA" id="ARBA00023212"/>
    </source>
</evidence>
<dbReference type="PANTHER" id="PTHR14871">
    <property type="entry name" value="DYNEIN REGULATORY COMPLEX PROTEIN 9"/>
    <property type="match status" value="1"/>
</dbReference>
<dbReference type="InterPro" id="IPR042618">
    <property type="entry name" value="IQCG"/>
</dbReference>
<keyword evidence="4" id="KW-0206">Cytoskeleton</keyword>
<dbReference type="GO" id="GO:0007288">
    <property type="term" value="P:sperm axoneme assembly"/>
    <property type="evidence" value="ECO:0007669"/>
    <property type="project" value="Ensembl"/>
</dbReference>
<dbReference type="GO" id="GO:0036126">
    <property type="term" value="C:sperm flagellum"/>
    <property type="evidence" value="ECO:0007669"/>
    <property type="project" value="Ensembl"/>
</dbReference>
<evidence type="ECO:0000256" key="5">
    <source>
        <dbReference type="ARBA" id="ARBA00023273"/>
    </source>
</evidence>
<keyword evidence="3" id="KW-0963">Cytoplasm</keyword>
<accession>A0A674HYY0</accession>
<dbReference type="GO" id="GO:0005516">
    <property type="term" value="F:calmodulin binding"/>
    <property type="evidence" value="ECO:0007669"/>
    <property type="project" value="Ensembl"/>
</dbReference>
<protein>
    <submittedName>
        <fullName evidence="6">IQ motif containing G</fullName>
    </submittedName>
</protein>
<gene>
    <name evidence="6" type="primary">IQCG</name>
</gene>
<dbReference type="Ensembl" id="ENSTMTT00000002312.1">
    <property type="protein sequence ID" value="ENSTMTP00000002236.1"/>
    <property type="gene ID" value="ENSTMTG00000001713.1"/>
</dbReference>
<dbReference type="GO" id="GO:0030544">
    <property type="term" value="F:Hsp70 protein binding"/>
    <property type="evidence" value="ECO:0007669"/>
    <property type="project" value="Ensembl"/>
</dbReference>
<evidence type="ECO:0000256" key="2">
    <source>
        <dbReference type="ARBA" id="ARBA00004316"/>
    </source>
</evidence>
<evidence type="ECO:0000256" key="1">
    <source>
        <dbReference type="ARBA" id="ARBA00004245"/>
    </source>
</evidence>
<dbReference type="GO" id="GO:0005829">
    <property type="term" value="C:cytosol"/>
    <property type="evidence" value="ECO:0007669"/>
    <property type="project" value="Ensembl"/>
</dbReference>
<dbReference type="Proteomes" id="UP000472274">
    <property type="component" value="Unplaced"/>
</dbReference>
<dbReference type="PANTHER" id="PTHR14871:SF1">
    <property type="entry name" value="DYNEIN REGULATORY COMPLEX PROTEIN 9"/>
    <property type="match status" value="1"/>
</dbReference>
<reference evidence="6" key="1">
    <citation type="submission" date="2025-08" db="UniProtKB">
        <authorList>
            <consortium name="Ensembl"/>
        </authorList>
    </citation>
    <scope>IDENTIFICATION</scope>
</reference>
<evidence type="ECO:0000313" key="6">
    <source>
        <dbReference type="Ensembl" id="ENSTMTP00000002236.1"/>
    </source>
</evidence>
<name>A0A674HYY0_9SAUR</name>